<dbReference type="Proteomes" id="UP001516023">
    <property type="component" value="Unassembled WGS sequence"/>
</dbReference>
<organism evidence="8 9">
    <name type="scientific">Cyclotella cryptica</name>
    <dbReference type="NCBI Taxonomy" id="29204"/>
    <lineage>
        <taxon>Eukaryota</taxon>
        <taxon>Sar</taxon>
        <taxon>Stramenopiles</taxon>
        <taxon>Ochrophyta</taxon>
        <taxon>Bacillariophyta</taxon>
        <taxon>Coscinodiscophyceae</taxon>
        <taxon>Thalassiosirophycidae</taxon>
        <taxon>Stephanodiscales</taxon>
        <taxon>Stephanodiscaceae</taxon>
        <taxon>Cyclotella</taxon>
    </lineage>
</organism>
<evidence type="ECO:0000313" key="8">
    <source>
        <dbReference type="EMBL" id="KAL3805357.1"/>
    </source>
</evidence>
<dbReference type="InterPro" id="IPR006134">
    <property type="entry name" value="DNA-dir_DNA_pol_B_multi_dom"/>
</dbReference>
<dbReference type="Gene3D" id="3.30.420.10">
    <property type="entry name" value="Ribonuclease H-like superfamily/Ribonuclease H"/>
    <property type="match status" value="1"/>
</dbReference>
<feature type="compositionally biased region" description="Low complexity" evidence="6">
    <location>
        <begin position="567"/>
        <end position="576"/>
    </location>
</feature>
<reference evidence="8 9" key="1">
    <citation type="journal article" date="2020" name="G3 (Bethesda)">
        <title>Improved Reference Genome for Cyclotella cryptica CCMP332, a Model for Cell Wall Morphogenesis, Salinity Adaptation, and Lipid Production in Diatoms (Bacillariophyta).</title>
        <authorList>
            <person name="Roberts W.R."/>
            <person name="Downey K.M."/>
            <person name="Ruck E.C."/>
            <person name="Traller J.C."/>
            <person name="Alverson A.J."/>
        </authorList>
    </citation>
    <scope>NUCLEOTIDE SEQUENCE [LARGE SCALE GENOMIC DNA]</scope>
    <source>
        <strain evidence="8 9">CCMP332</strain>
    </source>
</reference>
<feature type="domain" description="DNA-directed DNA polymerase family B multifunctional" evidence="7">
    <location>
        <begin position="1559"/>
        <end position="2003"/>
    </location>
</feature>
<feature type="compositionally biased region" description="Polar residues" evidence="6">
    <location>
        <begin position="277"/>
        <end position="290"/>
    </location>
</feature>
<dbReference type="SUPFAM" id="SSF56672">
    <property type="entry name" value="DNA/RNA polymerases"/>
    <property type="match status" value="1"/>
</dbReference>
<accession>A0ABD3QZB2</accession>
<name>A0ABD3QZB2_9STRA</name>
<dbReference type="InterPro" id="IPR023211">
    <property type="entry name" value="DNA_pol_palm_dom_sf"/>
</dbReference>
<evidence type="ECO:0000256" key="6">
    <source>
        <dbReference type="SAM" id="MobiDB-lite"/>
    </source>
</evidence>
<dbReference type="InterPro" id="IPR030559">
    <property type="entry name" value="PolZ_Rev3"/>
</dbReference>
<gene>
    <name evidence="8" type="ORF">HJC23_009064</name>
</gene>
<feature type="compositionally biased region" description="Polar residues" evidence="6">
    <location>
        <begin position="1080"/>
        <end position="1097"/>
    </location>
</feature>
<dbReference type="InterPro" id="IPR036397">
    <property type="entry name" value="RNaseH_sf"/>
</dbReference>
<feature type="region of interest" description="Disordered" evidence="6">
    <location>
        <begin position="559"/>
        <end position="579"/>
    </location>
</feature>
<feature type="compositionally biased region" description="Polar residues" evidence="6">
    <location>
        <begin position="1052"/>
        <end position="1065"/>
    </location>
</feature>
<evidence type="ECO:0000259" key="7">
    <source>
        <dbReference type="Pfam" id="PF00136"/>
    </source>
</evidence>
<feature type="region of interest" description="Disordered" evidence="6">
    <location>
        <begin position="1052"/>
        <end position="1115"/>
    </location>
</feature>
<evidence type="ECO:0000256" key="5">
    <source>
        <dbReference type="ARBA" id="ARBA00022932"/>
    </source>
</evidence>
<evidence type="ECO:0000256" key="2">
    <source>
        <dbReference type="ARBA" id="ARBA00012417"/>
    </source>
</evidence>
<proteinExistence type="inferred from homology"/>
<dbReference type="PROSITE" id="PS00116">
    <property type="entry name" value="DNA_POLYMERASE_B"/>
    <property type="match status" value="1"/>
</dbReference>
<evidence type="ECO:0000256" key="4">
    <source>
        <dbReference type="ARBA" id="ARBA00022695"/>
    </source>
</evidence>
<feature type="compositionally biased region" description="Basic and acidic residues" evidence="6">
    <location>
        <begin position="1066"/>
        <end position="1076"/>
    </location>
</feature>
<dbReference type="Gene3D" id="1.10.132.60">
    <property type="entry name" value="DNA polymerase family B, C-terminal domain"/>
    <property type="match status" value="1"/>
</dbReference>
<sequence length="2178" mass="241940">MASKESTQSPCSSTTHPASTPLLSILNVVVDHVMMQPCPLEPDEFQMTHPQYDCTDAVTEASGAVKEGISSNAKHDAVSSKHGHDDAHVKFDAADTLGRSFSDYFPDTHGPAANHTDAHAKPASESSSRILVPVLRIFGPVLRNGDDLRYHRSTQDDAKAASCSTHANNDSYSQQPQSGCLHIHGAFPYLLARPVIAGPDGSMHLGHCRRSPTQQSHNDDDAFSPLHGSLGTASANSSAVVDWDNAQSVSNVVEEVHQQLEAALRASLENSPDHLPSKNNPQALHSQRPQLTSSAMYIRSVTVVTGRGFYTYCSGPPAPFLRVEYYDPSLRWRVKLILERGLELSTVYHPDPRVYDYEFDEEELLLEMTHGSNGGGNREEDVRSLKFRCYEAHIPYTMQVFKDYNLAGLKYVNVGHVRFRGPLPRGLRKRTKEDFLRLRTAGENGAGQKDNNHAFFLSDNVPNEWLWHKSDDDGLYNPSLQKRKHWLKKQTSCDLEFDTTVQNILNVNDVMTDLPSRLEERQKIHWRAVPSLREIWEQERKRMGILLSPEKDFLSLEEKELKENEDNSSCSSNSDSGGDEENIYIQKEEVIPQFTLNVKKDASVPGTRLAVKGIKQLFRTSDGLEDDFRRALKDIVSRHDEFLNNVDQQIATNGLMRQNDGTPSLEEGIEALAALGDQFTQNSGANDEEAMFSGSPSSEMISDGLYSTPRNSTPRTLKPYTMTQLTQEEIDEEREMLNFGASVDNESIIELYGEGHAKNTIGPSILDPHDDYDDTFQNEDDFLREEEELGEEGLERTLTFLASQAAEAAEPQGPLVEYEEDTHGEVHHYHSQFCYDSIEGNLSDDHSLDGLGDESSKLVIEEVWSEKKSTKGDFSLTRDEFVEVPFGGSKQCVEGHSSSSTEKVAEKESTKGSFTLTRDEFAEMPFRGSKQCVEGHSRNSTEMVAALPKQLIFRPKHSLRRGELTLQCVAWHPLPDIALNSCPTWFKFQWRDSDSQPPVYCDSFLEPVKRAPSYKWVKSWLKNNKTAFQHKTTQRKETNVCIGREMVREVNATNSTYETSKNNADSSDRIPNHEEGEQGPSKSNCSQTSYTQFSQTPDELKKPDPLSGLGQQGCRVQVSGGGGLKTSIHTPSTFTPMTIMSIEVHVQCRIKTGMKGLREIAMVPDSTRDAVFAVVFVFARDPGGGENIEVLEKGSVLVSIEPRQADENRVSATTVSKYTLGLSSSVTNEIVNSEKSLLLRIASIVQLKDPDILVSWDTQGLGIGYLVERGIALGKSVDGSEDTASSSNEKKVDIARLLGRTPKGASTVDSNRKTGINEEFSLHVDGSDGKDDDYIWAGSGLGAEWDDRVGAGAAAASIAGRIVICGWKICSEECKHPNASYQPAIVSAVLNKRIPYHDDLLLTRWYSMNSGLDRWRVIEYRLTQAMSNILLLDALDVLGRAGEAARLSGVEFSQSLPGIRGSQYKVEGVLLRALQSVRSNERGEKKGLNNSKVAGWQGTALTSSLSARTESQSQSQSPWKRRRLGKLIQQPTFSPNKDLGYFFYSPSKDDCSKQEALECQALTLEPMSGFHFDPVVVCDFTALYPSLVIAYNLCYSTVAGKLDYHSTRKEMMSSGKTTSRIGPFHYSELRTAAVIKHHMKSLNASSSIIPTRKKRDRAYVVPTGSLFVSESVLKGVLPQVLDEMLSTRAMLKKAAKEYKKQVPSLSPAILRQIEARQLALKYVANVTYGYTSATFSGRSAAPLVADAIVECGRRTLTNAINLANRWGKATNGKWHGAHVLYGDTDSIFIKLPGRSVKEAFAFGEEYCKAVTASNPPPVQLKLEKVYAGSLLQTVGAIKKKYCGMMFESASQRTPVFEAKGIETVRRDQCSLTQKILRDALIKVFQRGINPTKDYLRLQWSKIHAGKFPVSDFVLTGRVRSRYRGGKIGPVQAALARRLGEVDPGRVVRHKERLPYVIVASPGKAFKLRDCVLTPLELLEQWDSFTIHSAYYVTKHVNASLQRCFGLAPFNMNVHSLYQACPKPRQKIHYWPLSRSGSSLMISSYFGSDICSICDQKCKSTGSSRVAVCPSCKKDFLNVACISIKRLNQAQQQASRIAAICSSCNGCHETSETYATEVWIPSSNKKIHSTFEGIAKQRRVGRLCIPIANCVCIDCPITYLRHELRESEIEASELMKAIL</sequence>
<evidence type="ECO:0000256" key="1">
    <source>
        <dbReference type="ARBA" id="ARBA00005755"/>
    </source>
</evidence>
<dbReference type="Gene3D" id="1.10.287.690">
    <property type="entry name" value="Helix hairpin bin"/>
    <property type="match status" value="1"/>
</dbReference>
<evidence type="ECO:0000256" key="3">
    <source>
        <dbReference type="ARBA" id="ARBA00022679"/>
    </source>
</evidence>
<dbReference type="Gene3D" id="3.30.342.10">
    <property type="entry name" value="DNA Polymerase, chain B, domain 1"/>
    <property type="match status" value="1"/>
</dbReference>
<keyword evidence="5" id="KW-0239">DNA-directed DNA polymerase</keyword>
<keyword evidence="9" id="KW-1185">Reference proteome</keyword>
<keyword evidence="3" id="KW-0808">Transferase</keyword>
<dbReference type="PRINTS" id="PR00106">
    <property type="entry name" value="DNAPOLB"/>
</dbReference>
<dbReference type="EMBL" id="JABMIG020000003">
    <property type="protein sequence ID" value="KAL3805357.1"/>
    <property type="molecule type" value="Genomic_DNA"/>
</dbReference>
<dbReference type="InterPro" id="IPR006172">
    <property type="entry name" value="DNA-dir_DNA_pol_B"/>
</dbReference>
<dbReference type="EC" id="2.7.7.7" evidence="2"/>
<dbReference type="PANTHER" id="PTHR45812:SF1">
    <property type="entry name" value="DNA POLYMERASE ZETA CATALYTIC SUBUNIT"/>
    <property type="match status" value="1"/>
</dbReference>
<dbReference type="PANTHER" id="PTHR45812">
    <property type="entry name" value="DNA POLYMERASE ZETA CATALYTIC SUBUNIT"/>
    <property type="match status" value="1"/>
</dbReference>
<comment type="caution">
    <text evidence="8">The sequence shown here is derived from an EMBL/GenBank/DDBJ whole genome shotgun (WGS) entry which is preliminary data.</text>
</comment>
<comment type="similarity">
    <text evidence="1">Belongs to the DNA polymerase type-B family.</text>
</comment>
<dbReference type="InterPro" id="IPR043502">
    <property type="entry name" value="DNA/RNA_pol_sf"/>
</dbReference>
<protein>
    <recommendedName>
        <fullName evidence="2">DNA-directed DNA polymerase</fullName>
        <ecNumber evidence="2">2.7.7.7</ecNumber>
    </recommendedName>
</protein>
<dbReference type="Pfam" id="PF00136">
    <property type="entry name" value="DNA_pol_B"/>
    <property type="match status" value="1"/>
</dbReference>
<dbReference type="InterPro" id="IPR042087">
    <property type="entry name" value="DNA_pol_B_thumb"/>
</dbReference>
<dbReference type="Gene3D" id="3.90.1600.10">
    <property type="entry name" value="Palm domain of DNA polymerase"/>
    <property type="match status" value="1"/>
</dbReference>
<feature type="region of interest" description="Disordered" evidence="6">
    <location>
        <begin position="204"/>
        <end position="224"/>
    </location>
</feature>
<dbReference type="SUPFAM" id="SSF53098">
    <property type="entry name" value="Ribonuclease H-like"/>
    <property type="match status" value="1"/>
</dbReference>
<dbReference type="GO" id="GO:0003887">
    <property type="term" value="F:DNA-directed DNA polymerase activity"/>
    <property type="evidence" value="ECO:0007669"/>
    <property type="project" value="UniProtKB-KW"/>
</dbReference>
<dbReference type="InterPro" id="IPR017964">
    <property type="entry name" value="DNA-dir_DNA_pol_B_CS"/>
</dbReference>
<keyword evidence="4" id="KW-0548">Nucleotidyltransferase</keyword>
<dbReference type="InterPro" id="IPR012337">
    <property type="entry name" value="RNaseH-like_sf"/>
</dbReference>
<dbReference type="SMART" id="SM00486">
    <property type="entry name" value="POLBc"/>
    <property type="match status" value="1"/>
</dbReference>
<feature type="region of interest" description="Disordered" evidence="6">
    <location>
        <begin position="270"/>
        <end position="290"/>
    </location>
</feature>
<evidence type="ECO:0000313" key="9">
    <source>
        <dbReference type="Proteomes" id="UP001516023"/>
    </source>
</evidence>